<name>A0ABV9DP00_9BACI</name>
<gene>
    <name evidence="1" type="ORF">ACFO3D_18525</name>
</gene>
<dbReference type="Proteomes" id="UP001595989">
    <property type="component" value="Unassembled WGS sequence"/>
</dbReference>
<reference evidence="2" key="1">
    <citation type="journal article" date="2019" name="Int. J. Syst. Evol. Microbiol.">
        <title>The Global Catalogue of Microorganisms (GCM) 10K type strain sequencing project: providing services to taxonomists for standard genome sequencing and annotation.</title>
        <authorList>
            <consortium name="The Broad Institute Genomics Platform"/>
            <consortium name="The Broad Institute Genome Sequencing Center for Infectious Disease"/>
            <person name="Wu L."/>
            <person name="Ma J."/>
        </authorList>
    </citation>
    <scope>NUCLEOTIDE SEQUENCE [LARGE SCALE GENOMIC DNA]</scope>
    <source>
        <strain evidence="2">CGMCC 4.7426</strain>
    </source>
</reference>
<keyword evidence="2" id="KW-1185">Reference proteome</keyword>
<organism evidence="1 2">
    <name type="scientific">Virgibacillus kekensis</name>
    <dbReference type="NCBI Taxonomy" id="202261"/>
    <lineage>
        <taxon>Bacteria</taxon>
        <taxon>Bacillati</taxon>
        <taxon>Bacillota</taxon>
        <taxon>Bacilli</taxon>
        <taxon>Bacillales</taxon>
        <taxon>Bacillaceae</taxon>
        <taxon>Virgibacillus</taxon>
    </lineage>
</organism>
<proteinExistence type="predicted"/>
<sequence length="101" mass="11700">MKKLRRLVLILIAIFILLHITPQMAIRTHVIFMGYPVAAVTSGIVEYESHNKTDRERLEKLNAKVYTLTNPPVEEATQGELRNFIVKKYGFIYFAEYYGHG</sequence>
<comment type="caution">
    <text evidence="1">The sequence shown here is derived from an EMBL/GenBank/DDBJ whole genome shotgun (WGS) entry which is preliminary data.</text>
</comment>
<dbReference type="EMBL" id="JBHSFU010000015">
    <property type="protein sequence ID" value="MFC4560157.1"/>
    <property type="molecule type" value="Genomic_DNA"/>
</dbReference>
<evidence type="ECO:0000313" key="1">
    <source>
        <dbReference type="EMBL" id="MFC4560157.1"/>
    </source>
</evidence>
<dbReference type="RefSeq" id="WP_390299745.1">
    <property type="nucleotide sequence ID" value="NZ_JBHSFU010000015.1"/>
</dbReference>
<protein>
    <submittedName>
        <fullName evidence="1">Uncharacterized protein</fullName>
    </submittedName>
</protein>
<accession>A0ABV9DP00</accession>
<evidence type="ECO:0000313" key="2">
    <source>
        <dbReference type="Proteomes" id="UP001595989"/>
    </source>
</evidence>